<dbReference type="EMBL" id="AACS02000005">
    <property type="protein sequence ID" value="EAU84229.1"/>
    <property type="molecule type" value="Genomic_DNA"/>
</dbReference>
<evidence type="ECO:0000256" key="4">
    <source>
        <dbReference type="SAM" id="MobiDB-lite"/>
    </source>
</evidence>
<dbReference type="AlphaFoldDB" id="A8NZ51"/>
<protein>
    <submittedName>
        <fullName evidence="6">Rnp24p</fullName>
    </submittedName>
</protein>
<feature type="compositionally biased region" description="Basic residues" evidence="4">
    <location>
        <begin position="80"/>
        <end position="89"/>
    </location>
</feature>
<dbReference type="OMA" id="RVWVNQL"/>
<evidence type="ECO:0000259" key="5">
    <source>
        <dbReference type="PROSITE" id="PS50102"/>
    </source>
</evidence>
<feature type="compositionally biased region" description="Low complexity" evidence="4">
    <location>
        <begin position="1"/>
        <end position="17"/>
    </location>
</feature>
<dbReference type="SMART" id="SM00360">
    <property type="entry name" value="RRM"/>
    <property type="match status" value="2"/>
</dbReference>
<dbReference type="eggNOG" id="KOG4210">
    <property type="taxonomic scope" value="Eukaryota"/>
</dbReference>
<feature type="domain" description="RRM" evidence="5">
    <location>
        <begin position="246"/>
        <end position="366"/>
    </location>
</feature>
<comment type="caution">
    <text evidence="6">The sequence shown here is derived from an EMBL/GenBank/DDBJ whole genome shotgun (WGS) entry which is preliminary data.</text>
</comment>
<dbReference type="OrthoDB" id="439808at2759"/>
<feature type="region of interest" description="Disordered" evidence="4">
    <location>
        <begin position="267"/>
        <end position="308"/>
    </location>
</feature>
<dbReference type="PROSITE" id="PS50102">
    <property type="entry name" value="RRM"/>
    <property type="match status" value="2"/>
</dbReference>
<feature type="compositionally biased region" description="Basic and acidic residues" evidence="4">
    <location>
        <begin position="432"/>
        <end position="441"/>
    </location>
</feature>
<dbReference type="GO" id="GO:0003723">
    <property type="term" value="F:RNA binding"/>
    <property type="evidence" value="ECO:0007669"/>
    <property type="project" value="UniProtKB-UniRule"/>
</dbReference>
<feature type="region of interest" description="Disordered" evidence="4">
    <location>
        <begin position="1"/>
        <end position="119"/>
    </location>
</feature>
<organism evidence="6 7">
    <name type="scientific">Coprinopsis cinerea (strain Okayama-7 / 130 / ATCC MYA-4618 / FGSC 9003)</name>
    <name type="common">Inky cap fungus</name>
    <name type="synonym">Hormographiella aspergillata</name>
    <dbReference type="NCBI Taxonomy" id="240176"/>
    <lineage>
        <taxon>Eukaryota</taxon>
        <taxon>Fungi</taxon>
        <taxon>Dikarya</taxon>
        <taxon>Basidiomycota</taxon>
        <taxon>Agaricomycotina</taxon>
        <taxon>Agaricomycetes</taxon>
        <taxon>Agaricomycetidae</taxon>
        <taxon>Agaricales</taxon>
        <taxon>Agaricineae</taxon>
        <taxon>Psathyrellaceae</taxon>
        <taxon>Coprinopsis</taxon>
    </lineage>
</organism>
<dbReference type="InterPro" id="IPR000504">
    <property type="entry name" value="RRM_dom"/>
</dbReference>
<feature type="domain" description="RRM" evidence="5">
    <location>
        <begin position="123"/>
        <end position="205"/>
    </location>
</feature>
<dbReference type="PANTHER" id="PTHR23236:SF119">
    <property type="entry name" value="NUCLEAR RNA-BINDING PROTEIN SART-3"/>
    <property type="match status" value="1"/>
</dbReference>
<evidence type="ECO:0000256" key="2">
    <source>
        <dbReference type="ARBA" id="ARBA00022884"/>
    </source>
</evidence>
<dbReference type="InterPro" id="IPR012677">
    <property type="entry name" value="Nucleotide-bd_a/b_plait_sf"/>
</dbReference>
<dbReference type="Gene3D" id="3.30.70.330">
    <property type="match status" value="2"/>
</dbReference>
<feature type="compositionally biased region" description="Polar residues" evidence="4">
    <location>
        <begin position="228"/>
        <end position="242"/>
    </location>
</feature>
<dbReference type="RefSeq" id="XP_001837605.1">
    <property type="nucleotide sequence ID" value="XM_001837553.1"/>
</dbReference>
<gene>
    <name evidence="6" type="ORF">CC1G_08159</name>
</gene>
<keyword evidence="1" id="KW-0677">Repeat</keyword>
<dbReference type="InterPro" id="IPR035979">
    <property type="entry name" value="RBD_domain_sf"/>
</dbReference>
<feature type="region of interest" description="Disordered" evidence="4">
    <location>
        <begin position="228"/>
        <end position="253"/>
    </location>
</feature>
<dbReference type="PANTHER" id="PTHR23236">
    <property type="entry name" value="EUKARYOTIC TRANSLATION INITIATION FACTOR 4B/4H"/>
    <property type="match status" value="1"/>
</dbReference>
<reference evidence="6 7" key="1">
    <citation type="journal article" date="2010" name="Proc. Natl. Acad. Sci. U.S.A.">
        <title>Insights into evolution of multicellular fungi from the assembled chromosomes of the mushroom Coprinopsis cinerea (Coprinus cinereus).</title>
        <authorList>
            <person name="Stajich J.E."/>
            <person name="Wilke S.K."/>
            <person name="Ahren D."/>
            <person name="Au C.H."/>
            <person name="Birren B.W."/>
            <person name="Borodovsky M."/>
            <person name="Burns C."/>
            <person name="Canback B."/>
            <person name="Casselton L.A."/>
            <person name="Cheng C.K."/>
            <person name="Deng J."/>
            <person name="Dietrich F.S."/>
            <person name="Fargo D.C."/>
            <person name="Farman M.L."/>
            <person name="Gathman A.C."/>
            <person name="Goldberg J."/>
            <person name="Guigo R."/>
            <person name="Hoegger P.J."/>
            <person name="Hooker J.B."/>
            <person name="Huggins A."/>
            <person name="James T.Y."/>
            <person name="Kamada T."/>
            <person name="Kilaru S."/>
            <person name="Kodira C."/>
            <person name="Kues U."/>
            <person name="Kupfer D."/>
            <person name="Kwan H.S."/>
            <person name="Lomsadze A."/>
            <person name="Li W."/>
            <person name="Lilly W.W."/>
            <person name="Ma L.J."/>
            <person name="Mackey A.J."/>
            <person name="Manning G."/>
            <person name="Martin F."/>
            <person name="Muraguchi H."/>
            <person name="Natvig D.O."/>
            <person name="Palmerini H."/>
            <person name="Ramesh M.A."/>
            <person name="Rehmeyer C.J."/>
            <person name="Roe B.A."/>
            <person name="Shenoy N."/>
            <person name="Stanke M."/>
            <person name="Ter-Hovhannisyan V."/>
            <person name="Tunlid A."/>
            <person name="Velagapudi R."/>
            <person name="Vision T.J."/>
            <person name="Zeng Q."/>
            <person name="Zolan M.E."/>
            <person name="Pukkila P.J."/>
        </authorList>
    </citation>
    <scope>NUCLEOTIDE SEQUENCE [LARGE SCALE GENOMIC DNA]</scope>
    <source>
        <strain evidence="7">Okayama-7 / 130 / ATCC MYA-4618 / FGSC 9003</strain>
    </source>
</reference>
<dbReference type="KEGG" id="cci:CC1G_08159"/>
<sequence length="525" mass="56151">MSSSSEASSSSVRDSSSPEPTTKKDLKRKRSKDVSKKPKPADSDSDSSSDSSSASDSDDSERENDMDVDGDQQPVLSHAERRRQKKREKKALDDSAVPKKKLKGKDGVAIPSKESTALPKRQNSVWVGNLSFKTTQDNLRSFFKDVGEITRIHMPMKASSRPNLPQENRGFAYVDFATPEAKTAAIALSEQPLIGRKLLIKDGDDFAGRPIAPGVDVKTNDPTLAQKTHSKTAQKILRNQKQPPAPTLFLGNLPFETTEDDIREMFEAHRYPKKQSKKPKKGGKGDEDGDEEAKEGGGDDAAQSNKDSQKGEYILKVRMGTFEDTGACKGFAFVDFSSIDNATSALINPKNHHFNGRDLKVEYAGADAVRRGAAKHLLPGIAAASKDKGTRMSNGKKGEAGGNAKRGGPKSSSRSNGVEGDGGWGEGGGEQGGRDSNDKSRSRSRNGGAASFDSGAGDEREGGERGGDGGRERGSGGGRKFGGDRKQGQREFKGSKARPKPGAALAQAKRETAAIIPSQGKKITF</sequence>
<feature type="compositionally biased region" description="Low complexity" evidence="4">
    <location>
        <begin position="46"/>
        <end position="55"/>
    </location>
</feature>
<dbReference type="STRING" id="240176.A8NZ51"/>
<dbReference type="VEuPathDB" id="FungiDB:CC1G_08159"/>
<dbReference type="Pfam" id="PF00076">
    <property type="entry name" value="RRM_1"/>
    <property type="match status" value="2"/>
</dbReference>
<dbReference type="InParanoid" id="A8NZ51"/>
<keyword evidence="2 3" id="KW-0694">RNA-binding</keyword>
<accession>A8NZ51</accession>
<dbReference type="Proteomes" id="UP000001861">
    <property type="component" value="Unassembled WGS sequence"/>
</dbReference>
<feature type="compositionally biased region" description="Basic residues" evidence="4">
    <location>
        <begin position="271"/>
        <end position="282"/>
    </location>
</feature>
<name>A8NZ51_COPC7</name>
<evidence type="ECO:0000313" key="6">
    <source>
        <dbReference type="EMBL" id="EAU84229.1"/>
    </source>
</evidence>
<feature type="compositionally biased region" description="Basic and acidic residues" evidence="4">
    <location>
        <begin position="32"/>
        <end position="42"/>
    </location>
</feature>
<feature type="compositionally biased region" description="Gly residues" evidence="4">
    <location>
        <begin position="419"/>
        <end position="431"/>
    </location>
</feature>
<feature type="region of interest" description="Disordered" evidence="4">
    <location>
        <begin position="380"/>
        <end position="525"/>
    </location>
</feature>
<feature type="compositionally biased region" description="Basic and acidic residues" evidence="4">
    <location>
        <begin position="457"/>
        <end position="474"/>
    </location>
</feature>
<feature type="compositionally biased region" description="Acidic residues" evidence="4">
    <location>
        <begin position="56"/>
        <end position="70"/>
    </location>
</feature>
<keyword evidence="7" id="KW-1185">Reference proteome</keyword>
<evidence type="ECO:0000256" key="1">
    <source>
        <dbReference type="ARBA" id="ARBA00022737"/>
    </source>
</evidence>
<feature type="compositionally biased region" description="Basic and acidic residues" evidence="4">
    <location>
        <begin position="481"/>
        <end position="494"/>
    </location>
</feature>
<evidence type="ECO:0000313" key="7">
    <source>
        <dbReference type="Proteomes" id="UP000001861"/>
    </source>
</evidence>
<evidence type="ECO:0000256" key="3">
    <source>
        <dbReference type="PROSITE-ProRule" id="PRU00176"/>
    </source>
</evidence>
<feature type="compositionally biased region" description="Low complexity" evidence="4">
    <location>
        <begin position="445"/>
        <end position="455"/>
    </location>
</feature>
<dbReference type="GeneID" id="6014165"/>
<proteinExistence type="predicted"/>
<dbReference type="SUPFAM" id="SSF54928">
    <property type="entry name" value="RNA-binding domain, RBD"/>
    <property type="match status" value="2"/>
</dbReference>